<evidence type="ECO:0000313" key="2">
    <source>
        <dbReference type="EMBL" id="MBN7822381.1"/>
    </source>
</evidence>
<sequence length="145" mass="16398">MKRFLTSLFTMLLPISSPAQTNSWQSDPAESKIGIHVISNFGDDPVVSYPTISNDAIQSVLRSVDWINGFHQVVVVTSPGISMEVGGSLDPEHGLSAMYRDRYDRVDAVIINPPETIEEMENILIAFNRQDGTWRKEYAFDFKRY</sequence>
<name>A0ABS3CZ40_9ALTE</name>
<keyword evidence="3" id="KW-1185">Reference proteome</keyword>
<dbReference type="RefSeq" id="WP_206596317.1">
    <property type="nucleotide sequence ID" value="NZ_JAFKCS010000058.1"/>
</dbReference>
<feature type="signal peptide" evidence="1">
    <location>
        <begin position="1"/>
        <end position="21"/>
    </location>
</feature>
<comment type="caution">
    <text evidence="2">The sequence shown here is derived from an EMBL/GenBank/DDBJ whole genome shotgun (WGS) entry which is preliminary data.</text>
</comment>
<feature type="chain" id="PRO_5046897218" evidence="1">
    <location>
        <begin position="22"/>
        <end position="145"/>
    </location>
</feature>
<gene>
    <name evidence="2" type="ORF">J0A65_21120</name>
</gene>
<accession>A0ABS3CZ40</accession>
<dbReference type="EMBL" id="JAFKCS010000058">
    <property type="protein sequence ID" value="MBN7822381.1"/>
    <property type="molecule type" value="Genomic_DNA"/>
</dbReference>
<reference evidence="2 3" key="1">
    <citation type="submission" date="2021-03" db="EMBL/GenBank/DDBJ databases">
        <title>novel species isolated from a fishpond in China.</title>
        <authorList>
            <person name="Lu H."/>
            <person name="Cai Z."/>
        </authorList>
    </citation>
    <scope>NUCLEOTIDE SEQUENCE [LARGE SCALE GENOMIC DNA]</scope>
    <source>
        <strain evidence="2 3">Y57</strain>
    </source>
</reference>
<evidence type="ECO:0000256" key="1">
    <source>
        <dbReference type="SAM" id="SignalP"/>
    </source>
</evidence>
<evidence type="ECO:0000313" key="3">
    <source>
        <dbReference type="Proteomes" id="UP000663992"/>
    </source>
</evidence>
<dbReference type="Proteomes" id="UP000663992">
    <property type="component" value="Unassembled WGS sequence"/>
</dbReference>
<proteinExistence type="predicted"/>
<protein>
    <submittedName>
        <fullName evidence="2">Uncharacterized protein</fullName>
    </submittedName>
</protein>
<organism evidence="2 3">
    <name type="scientific">Bowmanella yangjiangensis</name>
    <dbReference type="NCBI Taxonomy" id="2811230"/>
    <lineage>
        <taxon>Bacteria</taxon>
        <taxon>Pseudomonadati</taxon>
        <taxon>Pseudomonadota</taxon>
        <taxon>Gammaproteobacteria</taxon>
        <taxon>Alteromonadales</taxon>
        <taxon>Alteromonadaceae</taxon>
        <taxon>Bowmanella</taxon>
    </lineage>
</organism>
<keyword evidence="1" id="KW-0732">Signal</keyword>